<name>A0ABQ1IEB6_9PROT</name>
<accession>A0ABQ1IEB6</accession>
<keyword evidence="4" id="KW-1185">Reference proteome</keyword>
<dbReference type="InterPro" id="IPR018376">
    <property type="entry name" value="Enoyl-CoA_hyd/isom_CS"/>
</dbReference>
<dbReference type="Pfam" id="PF00378">
    <property type="entry name" value="ECH_1"/>
    <property type="match status" value="1"/>
</dbReference>
<dbReference type="NCBIfam" id="NF006108">
    <property type="entry name" value="PRK08259.1"/>
    <property type="match status" value="1"/>
</dbReference>
<comment type="similarity">
    <text evidence="1 2">Belongs to the enoyl-CoA hydratase/isomerase family.</text>
</comment>
<proteinExistence type="inferred from homology"/>
<protein>
    <submittedName>
        <fullName evidence="3">Enoyl-CoA hydratase</fullName>
    </submittedName>
</protein>
<dbReference type="RefSeq" id="WP_188576867.1">
    <property type="nucleotide sequence ID" value="NZ_BMDZ01000015.1"/>
</dbReference>
<dbReference type="EMBL" id="BMDZ01000015">
    <property type="protein sequence ID" value="GGB36574.1"/>
    <property type="molecule type" value="Genomic_DNA"/>
</dbReference>
<reference evidence="4" key="1">
    <citation type="journal article" date="2019" name="Int. J. Syst. Evol. Microbiol.">
        <title>The Global Catalogue of Microorganisms (GCM) 10K type strain sequencing project: providing services to taxonomists for standard genome sequencing and annotation.</title>
        <authorList>
            <consortium name="The Broad Institute Genomics Platform"/>
            <consortium name="The Broad Institute Genome Sequencing Center for Infectious Disease"/>
            <person name="Wu L."/>
            <person name="Ma J."/>
        </authorList>
    </citation>
    <scope>NUCLEOTIDE SEQUENCE [LARGE SCALE GENOMIC DNA]</scope>
    <source>
        <strain evidence="4">CGMCC 1.10188</strain>
    </source>
</reference>
<dbReference type="PANTHER" id="PTHR43802">
    <property type="entry name" value="ENOYL-COA HYDRATASE"/>
    <property type="match status" value="1"/>
</dbReference>
<evidence type="ECO:0000313" key="4">
    <source>
        <dbReference type="Proteomes" id="UP000603352"/>
    </source>
</evidence>
<dbReference type="SUPFAM" id="SSF52096">
    <property type="entry name" value="ClpP/crotonase"/>
    <property type="match status" value="1"/>
</dbReference>
<dbReference type="InterPro" id="IPR029045">
    <property type="entry name" value="ClpP/crotonase-like_dom_sf"/>
</dbReference>
<sequence>MTEQAEVESGPTRPPVRVEMADTIATIILDRPERRNAVDGPTALALRDAFAAAMADDAVRAVVLWGDGGCFCAGADLSALGDPARRNQIEAEGTGPGPMGPTRMVLDKPVIAAIAGHAVAGGLELALMCDLRVAEQDAVFGVFCRRWGVPLIDGGTVRLPRIVGHGRAMDMILTGRPVAADEALAMGLANRVVAKGHARAAAEALAREIAAFPQACMRADRRSAIAQWDLPVAEALRAEGAGGYPIVFAEAIAGADRFVAGAGRHGRFED</sequence>
<comment type="caution">
    <text evidence="3">The sequence shown here is derived from an EMBL/GenBank/DDBJ whole genome shotgun (WGS) entry which is preliminary data.</text>
</comment>
<dbReference type="Proteomes" id="UP000603352">
    <property type="component" value="Unassembled WGS sequence"/>
</dbReference>
<evidence type="ECO:0000313" key="3">
    <source>
        <dbReference type="EMBL" id="GGB36574.1"/>
    </source>
</evidence>
<dbReference type="InterPro" id="IPR001753">
    <property type="entry name" value="Enoyl-CoA_hydra/iso"/>
</dbReference>
<organism evidence="3 4">
    <name type="scientific">Tistrella bauzanensis</name>
    <dbReference type="NCBI Taxonomy" id="657419"/>
    <lineage>
        <taxon>Bacteria</taxon>
        <taxon>Pseudomonadati</taxon>
        <taxon>Pseudomonadota</taxon>
        <taxon>Alphaproteobacteria</taxon>
        <taxon>Geminicoccales</taxon>
        <taxon>Geminicoccaceae</taxon>
        <taxon>Tistrella</taxon>
    </lineage>
</organism>
<evidence type="ECO:0000256" key="2">
    <source>
        <dbReference type="RuleBase" id="RU003707"/>
    </source>
</evidence>
<dbReference type="Gene3D" id="1.10.287.2460">
    <property type="match status" value="1"/>
</dbReference>
<dbReference type="PROSITE" id="PS00166">
    <property type="entry name" value="ENOYL_COA_HYDRATASE"/>
    <property type="match status" value="1"/>
</dbReference>
<dbReference type="CDD" id="cd06558">
    <property type="entry name" value="crotonase-like"/>
    <property type="match status" value="1"/>
</dbReference>
<evidence type="ECO:0000256" key="1">
    <source>
        <dbReference type="ARBA" id="ARBA00005254"/>
    </source>
</evidence>
<gene>
    <name evidence="3" type="primary">echA5</name>
    <name evidence="3" type="ORF">GCM10011505_17580</name>
</gene>
<dbReference type="PANTHER" id="PTHR43802:SF1">
    <property type="entry name" value="IP11341P-RELATED"/>
    <property type="match status" value="1"/>
</dbReference>
<dbReference type="Gene3D" id="3.90.226.10">
    <property type="entry name" value="2-enoyl-CoA Hydratase, Chain A, domain 1"/>
    <property type="match status" value="1"/>
</dbReference>